<dbReference type="PANTHER" id="PTHR43531">
    <property type="entry name" value="PROTEIN ICFG"/>
    <property type="match status" value="1"/>
</dbReference>
<keyword evidence="1" id="KW-0488">Methylation</keyword>
<evidence type="ECO:0000313" key="5">
    <source>
        <dbReference type="EMBL" id="EGI76160.1"/>
    </source>
</evidence>
<proteinExistence type="inferred from homology"/>
<dbReference type="SUPFAM" id="SSF58104">
    <property type="entry name" value="Methyl-accepting chemotaxis protein (MCP) signaling domain"/>
    <property type="match status" value="1"/>
</dbReference>
<keyword evidence="6" id="KW-1185">Reference proteome</keyword>
<feature type="non-terminal residue" evidence="5">
    <location>
        <position position="1"/>
    </location>
</feature>
<organism evidence="5 6">
    <name type="scientific">Hylemonella gracilis ATCC 19624</name>
    <dbReference type="NCBI Taxonomy" id="887062"/>
    <lineage>
        <taxon>Bacteria</taxon>
        <taxon>Pseudomonadati</taxon>
        <taxon>Pseudomonadota</taxon>
        <taxon>Betaproteobacteria</taxon>
        <taxon>Burkholderiales</taxon>
        <taxon>Comamonadaceae</taxon>
        <taxon>Hylemonella</taxon>
    </lineage>
</organism>
<dbReference type="Gene3D" id="1.10.287.950">
    <property type="entry name" value="Methyl-accepting chemotaxis protein"/>
    <property type="match status" value="1"/>
</dbReference>
<dbReference type="EMBL" id="AEGR01000080">
    <property type="protein sequence ID" value="EGI76160.1"/>
    <property type="molecule type" value="Genomic_DNA"/>
</dbReference>
<dbReference type="Proteomes" id="UP000016368">
    <property type="component" value="Unassembled WGS sequence"/>
</dbReference>
<reference evidence="5 6" key="1">
    <citation type="journal article" date="2011" name="EMBO J.">
        <title>Structural diversity of bacterial flagellar motors.</title>
        <authorList>
            <person name="Chen S."/>
            <person name="Beeby M."/>
            <person name="Murphy G.E."/>
            <person name="Leadbetter J.R."/>
            <person name="Hendrixson D.R."/>
            <person name="Briegel A."/>
            <person name="Li Z."/>
            <person name="Shi J."/>
            <person name="Tocheva E.I."/>
            <person name="Muller A."/>
            <person name="Dobro M.J."/>
            <person name="Jensen G.J."/>
        </authorList>
    </citation>
    <scope>NUCLEOTIDE SEQUENCE [LARGE SCALE GENOMIC DNA]</scope>
    <source>
        <strain evidence="5 6">ATCC 19624</strain>
    </source>
</reference>
<protein>
    <submittedName>
        <fullName evidence="5">Methyl-accepting chemotaxis sensory transducer</fullName>
    </submittedName>
</protein>
<dbReference type="GO" id="GO:0005886">
    <property type="term" value="C:plasma membrane"/>
    <property type="evidence" value="ECO:0007669"/>
    <property type="project" value="TreeGrafter"/>
</dbReference>
<dbReference type="GO" id="GO:0007165">
    <property type="term" value="P:signal transduction"/>
    <property type="evidence" value="ECO:0007669"/>
    <property type="project" value="UniProtKB-KW"/>
</dbReference>
<sequence length="144" mass="14827">GAGELGRGFAVVAGEVRNLAQRSAEAAKEIKVLIGDSVGKVEQGSALADRAGSTISDVVSSIQRVSGIVAEITDASHEQSMGVSQATQAITQMDGVTQQNAALVEQMAAAAVSLRTQAQDMVRSVNVFKLAPADVHSGEPLRLN</sequence>
<comment type="similarity">
    <text evidence="2">Belongs to the methyl-accepting chemotaxis (MCP) protein family.</text>
</comment>
<gene>
    <name evidence="5" type="ORF">HGR_12907</name>
</gene>
<evidence type="ECO:0000256" key="1">
    <source>
        <dbReference type="ARBA" id="ARBA00022481"/>
    </source>
</evidence>
<dbReference type="GO" id="GO:0004888">
    <property type="term" value="F:transmembrane signaling receptor activity"/>
    <property type="evidence" value="ECO:0007669"/>
    <property type="project" value="InterPro"/>
</dbReference>
<dbReference type="PRINTS" id="PR00260">
    <property type="entry name" value="CHEMTRNSDUCR"/>
</dbReference>
<evidence type="ECO:0000313" key="6">
    <source>
        <dbReference type="Proteomes" id="UP000016368"/>
    </source>
</evidence>
<feature type="domain" description="Methyl-accepting transducer" evidence="4">
    <location>
        <begin position="1"/>
        <end position="115"/>
    </location>
</feature>
<dbReference type="PROSITE" id="PS50111">
    <property type="entry name" value="CHEMOTAXIS_TRANSDUC_2"/>
    <property type="match status" value="1"/>
</dbReference>
<dbReference type="InterPro" id="IPR004090">
    <property type="entry name" value="Chemotax_Me-accpt_rcpt"/>
</dbReference>
<dbReference type="GO" id="GO:0006935">
    <property type="term" value="P:chemotaxis"/>
    <property type="evidence" value="ECO:0007669"/>
    <property type="project" value="InterPro"/>
</dbReference>
<evidence type="ECO:0000256" key="3">
    <source>
        <dbReference type="PROSITE-ProRule" id="PRU00284"/>
    </source>
</evidence>
<name>F3KVU4_9BURK</name>
<dbReference type="SMART" id="SM00283">
    <property type="entry name" value="MA"/>
    <property type="match status" value="1"/>
</dbReference>
<dbReference type="InterPro" id="IPR004089">
    <property type="entry name" value="MCPsignal_dom"/>
</dbReference>
<dbReference type="eggNOG" id="COG0840">
    <property type="taxonomic scope" value="Bacteria"/>
</dbReference>
<accession>F3KVU4</accession>
<dbReference type="PANTHER" id="PTHR43531:SF14">
    <property type="entry name" value="METHYL-ACCEPTING CHEMOTAXIS PROTEIN I-RELATED"/>
    <property type="match status" value="1"/>
</dbReference>
<comment type="caution">
    <text evidence="5">The sequence shown here is derived from an EMBL/GenBank/DDBJ whole genome shotgun (WGS) entry which is preliminary data.</text>
</comment>
<dbReference type="STRING" id="887062.HGR_12907"/>
<evidence type="ECO:0000256" key="2">
    <source>
        <dbReference type="ARBA" id="ARBA00029447"/>
    </source>
</evidence>
<dbReference type="RefSeq" id="WP_006298673.1">
    <property type="nucleotide sequence ID" value="NZ_AEGR01000080.1"/>
</dbReference>
<dbReference type="InterPro" id="IPR051310">
    <property type="entry name" value="MCP_chemotaxis"/>
</dbReference>
<dbReference type="AlphaFoldDB" id="F3KVU4"/>
<dbReference type="Pfam" id="PF00015">
    <property type="entry name" value="MCPsignal"/>
    <property type="match status" value="1"/>
</dbReference>
<evidence type="ECO:0000259" key="4">
    <source>
        <dbReference type="PROSITE" id="PS50111"/>
    </source>
</evidence>
<keyword evidence="3" id="KW-0807">Transducer</keyword>